<evidence type="ECO:0000256" key="1">
    <source>
        <dbReference type="ARBA" id="ARBA00001947"/>
    </source>
</evidence>
<dbReference type="RefSeq" id="XP_024688970.1">
    <property type="nucleotide sequence ID" value="XM_024839127.1"/>
</dbReference>
<protein>
    <submittedName>
        <fullName evidence="7">GroES-like protein</fullName>
    </submittedName>
</protein>
<sequence>MPSMKAARFHVARDIRIEDEEIPLPTADQALVAVEWCGLCASDLHEYLHGPLAVPTQPHPLSDEKLPVIMGHELARRILEAPRNSSLAPGQPVMVDPQLYCLSCATCQKGLTHGCEKWGFLGLSGRGGDLSEAVAVDTARIHPLPDSVDLSVAALLEPLAVA</sequence>
<reference evidence="7" key="1">
    <citation type="submission" date="2016-12" db="EMBL/GenBank/DDBJ databases">
        <title>The genomes of Aspergillus section Nigri reveals drivers in fungal speciation.</title>
        <authorList>
            <consortium name="DOE Joint Genome Institute"/>
            <person name="Vesth T.C."/>
            <person name="Nybo J."/>
            <person name="Theobald S."/>
            <person name="Brandl J."/>
            <person name="Frisvad J.C."/>
            <person name="Nielsen K.F."/>
            <person name="Lyhne E.K."/>
            <person name="Kogle M.E."/>
            <person name="Kuo A."/>
            <person name="Riley R."/>
            <person name="Clum A."/>
            <person name="Nolan M."/>
            <person name="Lipzen A."/>
            <person name="Salamov A."/>
            <person name="Henrissat B."/>
            <person name="Wiebenga A."/>
            <person name="De vries R.P."/>
            <person name="Grigoriev I.V."/>
            <person name="Mortensen U.H."/>
            <person name="Andersen M.R."/>
            <person name="Baker S.E."/>
        </authorList>
    </citation>
    <scope>NUCLEOTIDE SEQUENCE</scope>
    <source>
        <strain evidence="7">IBT 28561</strain>
    </source>
</reference>
<dbReference type="PANTHER" id="PTHR43161">
    <property type="entry name" value="SORBITOL DEHYDROGENASE"/>
    <property type="match status" value="1"/>
</dbReference>
<dbReference type="PANTHER" id="PTHR43161:SF23">
    <property type="entry name" value="(R,R)-BUTANEDIOL DEHYDROGENASE-RELATED"/>
    <property type="match status" value="1"/>
</dbReference>
<comment type="cofactor">
    <cofactor evidence="1">
        <name>Zn(2+)</name>
        <dbReference type="ChEBI" id="CHEBI:29105"/>
    </cofactor>
</comment>
<dbReference type="GO" id="GO:0000721">
    <property type="term" value="F:(R,R)-butanediol dehydrogenase activity"/>
    <property type="evidence" value="ECO:0007669"/>
    <property type="project" value="TreeGrafter"/>
</dbReference>
<dbReference type="GO" id="GO:0034079">
    <property type="term" value="P:butanediol biosynthetic process"/>
    <property type="evidence" value="ECO:0007669"/>
    <property type="project" value="TreeGrafter"/>
</dbReference>
<dbReference type="SUPFAM" id="SSF50129">
    <property type="entry name" value="GroES-like"/>
    <property type="match status" value="1"/>
</dbReference>
<dbReference type="InterPro" id="IPR011032">
    <property type="entry name" value="GroES-like_sf"/>
</dbReference>
<evidence type="ECO:0000256" key="4">
    <source>
        <dbReference type="ARBA" id="ARBA00022833"/>
    </source>
</evidence>
<evidence type="ECO:0000256" key="5">
    <source>
        <dbReference type="ARBA" id="ARBA00023002"/>
    </source>
</evidence>
<dbReference type="EMBL" id="MSFM01000015">
    <property type="protein sequence ID" value="PKY00376.1"/>
    <property type="molecule type" value="Genomic_DNA"/>
</dbReference>
<dbReference type="Gene3D" id="3.90.180.10">
    <property type="entry name" value="Medium-chain alcohol dehydrogenases, catalytic domain"/>
    <property type="match status" value="1"/>
</dbReference>
<dbReference type="Proteomes" id="UP000234254">
    <property type="component" value="Unassembled WGS sequence"/>
</dbReference>
<dbReference type="InterPro" id="IPR013154">
    <property type="entry name" value="ADH-like_N"/>
</dbReference>
<comment type="caution">
    <text evidence="7">The sequence shown here is derived from an EMBL/GenBank/DDBJ whole genome shotgun (WGS) entry which is preliminary data.</text>
</comment>
<evidence type="ECO:0000259" key="6">
    <source>
        <dbReference type="Pfam" id="PF08240"/>
    </source>
</evidence>
<proteinExistence type="inferred from homology"/>
<dbReference type="VEuPathDB" id="FungiDB:P168DRAFT_307666"/>
<keyword evidence="3" id="KW-0479">Metal-binding</keyword>
<name>A0A2I1CRW9_ASPC2</name>
<dbReference type="OrthoDB" id="3941538at2759"/>
<comment type="similarity">
    <text evidence="2">Belongs to the zinc-containing alcohol dehydrogenase family.</text>
</comment>
<keyword evidence="5" id="KW-0560">Oxidoreductase</keyword>
<evidence type="ECO:0000256" key="3">
    <source>
        <dbReference type="ARBA" id="ARBA00022723"/>
    </source>
</evidence>
<dbReference type="Pfam" id="PF08240">
    <property type="entry name" value="ADH_N"/>
    <property type="match status" value="1"/>
</dbReference>
<keyword evidence="4" id="KW-0862">Zinc</keyword>
<organism evidence="7 8">
    <name type="scientific">Aspergillus campestris (strain IBT 28561)</name>
    <dbReference type="NCBI Taxonomy" id="1392248"/>
    <lineage>
        <taxon>Eukaryota</taxon>
        <taxon>Fungi</taxon>
        <taxon>Dikarya</taxon>
        <taxon>Ascomycota</taxon>
        <taxon>Pezizomycotina</taxon>
        <taxon>Eurotiomycetes</taxon>
        <taxon>Eurotiomycetidae</taxon>
        <taxon>Eurotiales</taxon>
        <taxon>Aspergillaceae</taxon>
        <taxon>Aspergillus</taxon>
        <taxon>Aspergillus subgen. Circumdati</taxon>
    </lineage>
</organism>
<dbReference type="AlphaFoldDB" id="A0A2I1CRW9"/>
<dbReference type="GeneID" id="36546651"/>
<keyword evidence="8" id="KW-1185">Reference proteome</keyword>
<dbReference type="GO" id="GO:0046872">
    <property type="term" value="F:metal ion binding"/>
    <property type="evidence" value="ECO:0007669"/>
    <property type="project" value="UniProtKB-KW"/>
</dbReference>
<evidence type="ECO:0000256" key="2">
    <source>
        <dbReference type="ARBA" id="ARBA00008072"/>
    </source>
</evidence>
<gene>
    <name evidence="7" type="ORF">P168DRAFT_307666</name>
</gene>
<feature type="domain" description="Alcohol dehydrogenase-like N-terminal" evidence="6">
    <location>
        <begin position="27"/>
        <end position="146"/>
    </location>
</feature>
<accession>A0A2I1CRW9</accession>
<dbReference type="GO" id="GO:0005737">
    <property type="term" value="C:cytoplasm"/>
    <property type="evidence" value="ECO:0007669"/>
    <property type="project" value="TreeGrafter"/>
</dbReference>
<evidence type="ECO:0000313" key="8">
    <source>
        <dbReference type="Proteomes" id="UP000234254"/>
    </source>
</evidence>
<evidence type="ECO:0000313" key="7">
    <source>
        <dbReference type="EMBL" id="PKY00376.1"/>
    </source>
</evidence>